<dbReference type="KEGG" id="kox:KOX_26840"/>
<organism evidence="1 2">
    <name type="scientific">Klebsiella michiganensis (strain ATCC 8724 / DSM 4798 / JCM 20051 / NBRC 3318 / NRRL B-199 / KCTC 1686 / BUCSAV 143 / CCM 1901)</name>
    <dbReference type="NCBI Taxonomy" id="1006551"/>
    <lineage>
        <taxon>Bacteria</taxon>
        <taxon>Pseudomonadati</taxon>
        <taxon>Pseudomonadota</taxon>
        <taxon>Gammaproteobacteria</taxon>
        <taxon>Enterobacterales</taxon>
        <taxon>Enterobacteriaceae</taxon>
        <taxon>Klebsiella/Raoultella group</taxon>
        <taxon>Klebsiella</taxon>
    </lineage>
</organism>
<reference evidence="1 2" key="1">
    <citation type="journal article" date="2012" name="J. Bacteriol.">
        <title>Complete genome sequence of Klebsiella oxytoca KCTC 1686, used in production of 2,3-butanediol.</title>
        <authorList>
            <person name="Shin S.H."/>
            <person name="Kim S."/>
            <person name="Kim J.Y."/>
            <person name="Lee S."/>
            <person name="Um Y."/>
            <person name="Oh M.K."/>
            <person name="Kim Y.R."/>
            <person name="Lee J."/>
            <person name="Yang K.S."/>
        </authorList>
    </citation>
    <scope>NUCLEOTIDE SEQUENCE [LARGE SCALE GENOMIC DNA]</scope>
    <source>
        <strain evidence="2">ATCC 8724 / DSM 4798 / JCM 20051 / NBRC 3318 / NRRL B-199 / KCTC 1686</strain>
    </source>
</reference>
<accession>A0A0H3HD33</accession>
<dbReference type="Proteomes" id="UP000007843">
    <property type="component" value="Chromosome"/>
</dbReference>
<evidence type="ECO:0000313" key="1">
    <source>
        <dbReference type="EMBL" id="AEX07077.1"/>
    </source>
</evidence>
<gene>
    <name evidence="1" type="ordered locus">KOX_26840</name>
</gene>
<dbReference type="HOGENOM" id="CLU_2861832_0_0_6"/>
<dbReference type="AlphaFoldDB" id="A0A0H3HD33"/>
<dbReference type="EMBL" id="CP003218">
    <property type="protein sequence ID" value="AEX07077.1"/>
    <property type="molecule type" value="Genomic_DNA"/>
</dbReference>
<protein>
    <submittedName>
        <fullName evidence="1">Uncharacterized protein</fullName>
    </submittedName>
</protein>
<sequence length="64" mass="7276">METFRPLTSTTSLNIMPLKEDLNQIIKSIQLMEIQIGIISRIEINVLVKYQTQRSESMPGGVKV</sequence>
<proteinExistence type="predicted"/>
<name>A0A0H3HD33_KLEM8</name>
<evidence type="ECO:0000313" key="2">
    <source>
        <dbReference type="Proteomes" id="UP000007843"/>
    </source>
</evidence>